<name>A0ABQ2WC39_9ACTN</name>
<proteinExistence type="predicted"/>
<reference evidence="7" key="1">
    <citation type="journal article" date="2019" name="Int. J. Syst. Evol. Microbiol.">
        <title>The Global Catalogue of Microorganisms (GCM) 10K type strain sequencing project: providing services to taxonomists for standard genome sequencing and annotation.</title>
        <authorList>
            <consortium name="The Broad Institute Genomics Platform"/>
            <consortium name="The Broad Institute Genome Sequencing Center for Infectious Disease"/>
            <person name="Wu L."/>
            <person name="Ma J."/>
        </authorList>
    </citation>
    <scope>NUCLEOTIDE SEQUENCE [LARGE SCALE GENOMIC DNA]</scope>
    <source>
        <strain evidence="7">JCM 4376</strain>
    </source>
</reference>
<dbReference type="Pfam" id="PF18085">
    <property type="entry name" value="Mak_N_cap"/>
    <property type="match status" value="1"/>
</dbReference>
<protein>
    <recommendedName>
        <fullName evidence="5">Maltokinase N-terminal cap domain-containing protein</fullName>
    </recommendedName>
</protein>
<evidence type="ECO:0000313" key="6">
    <source>
        <dbReference type="EMBL" id="GGV96366.1"/>
    </source>
</evidence>
<dbReference type="RefSeq" id="WP_189547918.1">
    <property type="nucleotide sequence ID" value="NZ_BMTF01000038.1"/>
</dbReference>
<evidence type="ECO:0000256" key="2">
    <source>
        <dbReference type="ARBA" id="ARBA00022741"/>
    </source>
</evidence>
<comment type="caution">
    <text evidence="6">The sequence shown here is derived from an EMBL/GenBank/DDBJ whole genome shotgun (WGS) entry which is preliminary data.</text>
</comment>
<evidence type="ECO:0000259" key="5">
    <source>
        <dbReference type="Pfam" id="PF18085"/>
    </source>
</evidence>
<evidence type="ECO:0000256" key="3">
    <source>
        <dbReference type="ARBA" id="ARBA00022777"/>
    </source>
</evidence>
<accession>A0ABQ2WC39</accession>
<organism evidence="6 7">
    <name type="scientific">Streptomyces gelaticus</name>
    <dbReference type="NCBI Taxonomy" id="285446"/>
    <lineage>
        <taxon>Bacteria</taxon>
        <taxon>Bacillati</taxon>
        <taxon>Actinomycetota</taxon>
        <taxon>Actinomycetes</taxon>
        <taxon>Kitasatosporales</taxon>
        <taxon>Streptomycetaceae</taxon>
        <taxon>Streptomyces</taxon>
    </lineage>
</organism>
<gene>
    <name evidence="6" type="ORF">GCM10015535_65740</name>
</gene>
<keyword evidence="7" id="KW-1185">Reference proteome</keyword>
<sequence>MAVIHRTTLTPTKLELLAAWLPAQPWYRSTGQQPELARTGGFRLDDPKGEVGIEFMVVTDTSGDQPATYQVLFGYRGAPVAGADDALIGTTEHGVLGQRWVYDGAHDPVVVAQLFALLVGEAEPQMQSTSDTPDPSVTARLDETGITAELASFTATDGPDGTDIQVTAAPDGRRLTLRINRVLQPGRNADGQALGHVTAPAPLPDGTTAPTAFAVVHAHP</sequence>
<feature type="domain" description="Maltokinase N-terminal cap" evidence="5">
    <location>
        <begin position="20"/>
        <end position="107"/>
    </location>
</feature>
<keyword evidence="2" id="KW-0547">Nucleotide-binding</keyword>
<keyword evidence="4" id="KW-0067">ATP-binding</keyword>
<keyword evidence="1" id="KW-0808">Transferase</keyword>
<keyword evidence="3" id="KW-0418">Kinase</keyword>
<evidence type="ECO:0000256" key="1">
    <source>
        <dbReference type="ARBA" id="ARBA00022679"/>
    </source>
</evidence>
<dbReference type="Proteomes" id="UP000660675">
    <property type="component" value="Unassembled WGS sequence"/>
</dbReference>
<evidence type="ECO:0000313" key="7">
    <source>
        <dbReference type="Proteomes" id="UP000660675"/>
    </source>
</evidence>
<dbReference type="InterPro" id="IPR040999">
    <property type="entry name" value="Mak_N_cap"/>
</dbReference>
<dbReference type="EMBL" id="BMTF01000038">
    <property type="protein sequence ID" value="GGV96366.1"/>
    <property type="molecule type" value="Genomic_DNA"/>
</dbReference>
<evidence type="ECO:0000256" key="4">
    <source>
        <dbReference type="ARBA" id="ARBA00022840"/>
    </source>
</evidence>